<dbReference type="OrthoDB" id="8445944at2"/>
<keyword evidence="3" id="KW-1185">Reference proteome</keyword>
<dbReference type="InterPro" id="IPR025484">
    <property type="entry name" value="DUF4376"/>
</dbReference>
<sequence>MSTDTTPCRYVDGVRVPLSPAELAAFDAERAPRPPTAAQLRAAAADARWRRETGGITVSGISVHTDDRSKMMIMGARIQAVADPGFVTQWKGADGQFIALDAATITALSAAVLAHVDACFAREGEVLAAIDAGTVTTLAAIEQAFADVTAPWG</sequence>
<dbReference type="AlphaFoldDB" id="A0A2T4ZIU2"/>
<protein>
    <submittedName>
        <fullName evidence="2">Uncharacterized protein DUF4376</fullName>
    </submittedName>
</protein>
<dbReference type="EMBL" id="PZZL01000001">
    <property type="protein sequence ID" value="PTM61907.1"/>
    <property type="molecule type" value="Genomic_DNA"/>
</dbReference>
<dbReference type="RefSeq" id="WP_108174342.1">
    <property type="nucleotide sequence ID" value="NZ_PZZL01000001.1"/>
</dbReference>
<evidence type="ECO:0000259" key="1">
    <source>
        <dbReference type="Pfam" id="PF14301"/>
    </source>
</evidence>
<name>A0A2T4ZIU2_9HYPH</name>
<evidence type="ECO:0000313" key="2">
    <source>
        <dbReference type="EMBL" id="PTM61907.1"/>
    </source>
</evidence>
<dbReference type="Pfam" id="PF14301">
    <property type="entry name" value="DUF4376"/>
    <property type="match status" value="1"/>
</dbReference>
<comment type="caution">
    <text evidence="2">The sequence shown here is derived from an EMBL/GenBank/DDBJ whole genome shotgun (WGS) entry which is preliminary data.</text>
</comment>
<reference evidence="2 3" key="1">
    <citation type="submission" date="2018-04" db="EMBL/GenBank/DDBJ databases">
        <title>Genomic Encyclopedia of Archaeal and Bacterial Type Strains, Phase II (KMG-II): from individual species to whole genera.</title>
        <authorList>
            <person name="Goeker M."/>
        </authorList>
    </citation>
    <scope>NUCLEOTIDE SEQUENCE [LARGE SCALE GENOMIC DNA]</scope>
    <source>
        <strain evidence="2 3">DSM 25521</strain>
    </source>
</reference>
<proteinExistence type="predicted"/>
<gene>
    <name evidence="2" type="ORF">C8P69_101580</name>
</gene>
<evidence type="ECO:0000313" key="3">
    <source>
        <dbReference type="Proteomes" id="UP000241808"/>
    </source>
</evidence>
<dbReference type="Proteomes" id="UP000241808">
    <property type="component" value="Unassembled WGS sequence"/>
</dbReference>
<accession>A0A2T4ZIU2</accession>
<feature type="domain" description="DUF4376" evidence="1">
    <location>
        <begin position="38"/>
        <end position="141"/>
    </location>
</feature>
<organism evidence="2 3">
    <name type="scientific">Phreatobacter oligotrophus</name>
    <dbReference type="NCBI Taxonomy" id="1122261"/>
    <lineage>
        <taxon>Bacteria</taxon>
        <taxon>Pseudomonadati</taxon>
        <taxon>Pseudomonadota</taxon>
        <taxon>Alphaproteobacteria</taxon>
        <taxon>Hyphomicrobiales</taxon>
        <taxon>Phreatobacteraceae</taxon>
        <taxon>Phreatobacter</taxon>
    </lineage>
</organism>